<evidence type="ECO:0000313" key="5">
    <source>
        <dbReference type="Proteomes" id="UP000618051"/>
    </source>
</evidence>
<dbReference type="GO" id="GO:0007129">
    <property type="term" value="P:homologous chromosome pairing at meiosis"/>
    <property type="evidence" value="ECO:0007669"/>
    <property type="project" value="TreeGrafter"/>
</dbReference>
<dbReference type="GO" id="GO:0006310">
    <property type="term" value="P:DNA recombination"/>
    <property type="evidence" value="ECO:0007669"/>
    <property type="project" value="InterPro"/>
</dbReference>
<dbReference type="GO" id="GO:0007283">
    <property type="term" value="P:spermatogenesis"/>
    <property type="evidence" value="ECO:0007669"/>
    <property type="project" value="TreeGrafter"/>
</dbReference>
<dbReference type="PANTHER" id="PTHR28575:SF1">
    <property type="entry name" value="MEIOSIS-SPECIFIC PROTEIN MEI4"/>
    <property type="match status" value="1"/>
</dbReference>
<proteinExistence type="inferred from homology"/>
<dbReference type="AlphaFoldDB" id="A0A835TTS1"/>
<comment type="caution">
    <text evidence="3">The sequence shown here is derived from an EMBL/GenBank/DDBJ whole genome shotgun (WGS) entry which is preliminary data.</text>
</comment>
<gene>
    <name evidence="3" type="ORF">IHE44_000576</name>
    <name evidence="4" type="ORF">IHE44_0009590</name>
</gene>
<organism evidence="3">
    <name type="scientific">Lamprotornis superbus</name>
    <dbReference type="NCBI Taxonomy" id="245042"/>
    <lineage>
        <taxon>Eukaryota</taxon>
        <taxon>Metazoa</taxon>
        <taxon>Chordata</taxon>
        <taxon>Craniata</taxon>
        <taxon>Vertebrata</taxon>
        <taxon>Euteleostomi</taxon>
        <taxon>Archelosauria</taxon>
        <taxon>Archosauria</taxon>
        <taxon>Dinosauria</taxon>
        <taxon>Saurischia</taxon>
        <taxon>Theropoda</taxon>
        <taxon>Coelurosauria</taxon>
        <taxon>Aves</taxon>
        <taxon>Neognathae</taxon>
        <taxon>Neoaves</taxon>
        <taxon>Telluraves</taxon>
        <taxon>Australaves</taxon>
        <taxon>Passeriformes</taxon>
        <taxon>Sturnidae</taxon>
        <taxon>Lamprotornis</taxon>
    </lineage>
</organism>
<evidence type="ECO:0000256" key="1">
    <source>
        <dbReference type="ARBA" id="ARBA00023254"/>
    </source>
</evidence>
<comment type="similarity">
    <text evidence="2">Belongs to the MEI4L family.</text>
</comment>
<reference evidence="4" key="3">
    <citation type="submission" date="2022-01" db="EMBL/GenBank/DDBJ databases">
        <authorList>
            <person name="Rubenstein D.R."/>
        </authorList>
    </citation>
    <scope>NUCLEOTIDE SEQUENCE</scope>
    <source>
        <strain evidence="4">SS15</strain>
        <tissue evidence="4">Liver</tissue>
    </source>
</reference>
<dbReference type="GO" id="GO:0000800">
    <property type="term" value="C:lateral element"/>
    <property type="evidence" value="ECO:0007669"/>
    <property type="project" value="TreeGrafter"/>
</dbReference>
<sequence>MKGYLKILSSVAVVNEIKDGRENQIWYLKISKLALAFAIIHSKPPGKSSKEYTEYLAKTVSEQDFGWKWKVEVLEAEVLRLRQELLLNRISPRFCLENRKQDASAETLLGQESVNPTSYSSQLEDSGCDVCNDSAFDSLGIASDFHQSEHNVSTSKHWLERVPPLNLCHTSKEQSLTAPVHFLQCLLEIRKLSEGGILQADFSELENDSFTICNSMSQLLDGLTVFYNSPKFPAPSFLTEGVSVLVSLITDTKLSNHVLKKCFKKMEEFKKNLIQIILRNRSVNRFQALNSVSQMLGLLGRNNILRNSLISLLLSEVRQFAEQLLQAHQVLSSFLFKKGQRVHSVYDITQYENMFLLCMILEQLLQNETEESNISSSDYGGEEKIKFLKNLDQIILHLSDEFPLFSLYLWRDCIGKFSSQTGILSLLRNIYFKLLFCTAVSETMQFISNFQCRKNVMIQVPFSINAVSYNRKQCVGVCAHSENGAKAVVSDAV</sequence>
<dbReference type="EMBL" id="JADDUC020000003">
    <property type="protein sequence ID" value="KAI1241128.1"/>
    <property type="molecule type" value="Genomic_DNA"/>
</dbReference>
<dbReference type="GO" id="GO:0042138">
    <property type="term" value="P:meiotic DNA double-strand break formation"/>
    <property type="evidence" value="ECO:0007669"/>
    <property type="project" value="InterPro"/>
</dbReference>
<name>A0A835TTS1_9PASS</name>
<dbReference type="OrthoDB" id="6351423at2759"/>
<evidence type="ECO:0008006" key="6">
    <source>
        <dbReference type="Google" id="ProtNLM"/>
    </source>
</evidence>
<reference evidence="4 5" key="2">
    <citation type="journal article" date="2021" name="J. Hered.">
        <title>Feather Gene Expression Elucidates the Developmental Basis of Plumage Iridescence in African Starlings.</title>
        <authorList>
            <person name="Rubenstein D.R."/>
            <person name="Corvelo A."/>
            <person name="MacManes M.D."/>
            <person name="Maia R."/>
            <person name="Narzisi G."/>
            <person name="Rousaki A."/>
            <person name="Vandenabeele P."/>
            <person name="Shawkey M.D."/>
            <person name="Solomon J."/>
        </authorList>
    </citation>
    <scope>NUCLEOTIDE SEQUENCE [LARGE SCALE GENOMIC DNA]</scope>
    <source>
        <strain evidence="4">SS15</strain>
    </source>
</reference>
<protein>
    <recommendedName>
        <fullName evidence="6">MEI4 protein</fullName>
    </recommendedName>
</protein>
<dbReference type="EMBL" id="JADDUC010000101">
    <property type="protein sequence ID" value="KAG0118802.1"/>
    <property type="molecule type" value="Genomic_DNA"/>
</dbReference>
<keyword evidence="5" id="KW-1185">Reference proteome</keyword>
<evidence type="ECO:0000313" key="4">
    <source>
        <dbReference type="EMBL" id="KAI1241128.1"/>
    </source>
</evidence>
<keyword evidence="1" id="KW-0469">Meiosis</keyword>
<evidence type="ECO:0000256" key="2">
    <source>
        <dbReference type="ARBA" id="ARBA00093453"/>
    </source>
</evidence>
<dbReference type="GO" id="GO:0048477">
    <property type="term" value="P:oogenesis"/>
    <property type="evidence" value="ECO:0007669"/>
    <property type="project" value="TreeGrafter"/>
</dbReference>
<dbReference type="Proteomes" id="UP000618051">
    <property type="component" value="Unassembled WGS sequence"/>
</dbReference>
<accession>A0A835TTS1</accession>
<reference evidence="3" key="1">
    <citation type="submission" date="2020-10" db="EMBL/GenBank/DDBJ databases">
        <title>Feather gene expression reveals the developmental basis of iridescence in African starlings.</title>
        <authorList>
            <person name="Rubenstein D.R."/>
        </authorList>
    </citation>
    <scope>NUCLEOTIDE SEQUENCE</scope>
    <source>
        <strain evidence="3">SS15</strain>
        <tissue evidence="3">Liver</tissue>
    </source>
</reference>
<dbReference type="Pfam" id="PF13971">
    <property type="entry name" value="Mei4"/>
    <property type="match status" value="1"/>
</dbReference>
<dbReference type="InterPro" id="IPR025888">
    <property type="entry name" value="MEI4"/>
</dbReference>
<evidence type="ECO:0000313" key="3">
    <source>
        <dbReference type="EMBL" id="KAG0118802.1"/>
    </source>
</evidence>
<dbReference type="PANTHER" id="PTHR28575">
    <property type="entry name" value="MEIOSIS-SPECIFIC PROTEIN MEI4"/>
    <property type="match status" value="1"/>
</dbReference>